<feature type="domain" description="Tryptophan synthase beta chain-like PALP" evidence="5">
    <location>
        <begin position="100"/>
        <end position="395"/>
    </location>
</feature>
<reference evidence="7" key="1">
    <citation type="journal article" date="2015" name="Nature">
        <title>Complex archaea that bridge the gap between prokaryotes and eukaryotes.</title>
        <authorList>
            <person name="Spang A."/>
            <person name="Saw J.H."/>
            <person name="Jorgensen S.L."/>
            <person name="Zaremba-Niedzwiedzka K."/>
            <person name="Martijn J."/>
            <person name="Lind A.E."/>
            <person name="van Eijk R."/>
            <person name="Schleper C."/>
            <person name="Guy L."/>
            <person name="Ettema T.J."/>
        </authorList>
    </citation>
    <scope>NUCLEOTIDE SEQUENCE</scope>
</reference>
<accession>A0A0F9NJ46</accession>
<evidence type="ECO:0000256" key="3">
    <source>
        <dbReference type="ARBA" id="ARBA00022898"/>
    </source>
</evidence>
<evidence type="ECO:0000256" key="2">
    <source>
        <dbReference type="ARBA" id="ARBA00005517"/>
    </source>
</evidence>
<dbReference type="SUPFAM" id="SSF53686">
    <property type="entry name" value="Tryptophan synthase beta subunit-like PLP-dependent enzymes"/>
    <property type="match status" value="1"/>
</dbReference>
<dbReference type="InterPro" id="IPR036052">
    <property type="entry name" value="TrpB-like_PALP_sf"/>
</dbReference>
<evidence type="ECO:0000259" key="6">
    <source>
        <dbReference type="Pfam" id="PF14821"/>
    </source>
</evidence>
<feature type="domain" description="Threonine synthase N-terminal" evidence="6">
    <location>
        <begin position="3"/>
        <end position="80"/>
    </location>
</feature>
<comment type="similarity">
    <text evidence="2">Belongs to the threonine synthase family.</text>
</comment>
<gene>
    <name evidence="7" type="ORF">LCGC14_1254600</name>
</gene>
<keyword evidence="3" id="KW-0663">Pyridoxal phosphate</keyword>
<name>A0A0F9NJ46_9ZZZZ</name>
<dbReference type="InterPro" id="IPR004450">
    <property type="entry name" value="Thr_synthase-like"/>
</dbReference>
<comment type="caution">
    <text evidence="7">The sequence shown here is derived from an EMBL/GenBank/DDBJ whole genome shotgun (WGS) entry which is preliminary data.</text>
</comment>
<dbReference type="PANTHER" id="PTHR42690:SF1">
    <property type="entry name" value="THREONINE SYNTHASE-LIKE 2"/>
    <property type="match status" value="1"/>
</dbReference>
<dbReference type="InterPro" id="IPR051166">
    <property type="entry name" value="Threonine_Synthase"/>
</dbReference>
<dbReference type="Pfam" id="PF14821">
    <property type="entry name" value="Thr_synth_N"/>
    <property type="match status" value="1"/>
</dbReference>
<dbReference type="Pfam" id="PF00291">
    <property type="entry name" value="PALP"/>
    <property type="match status" value="1"/>
</dbReference>
<dbReference type="InterPro" id="IPR029144">
    <property type="entry name" value="Thr_synth_N"/>
</dbReference>
<dbReference type="NCBIfam" id="TIGR00260">
    <property type="entry name" value="thrC"/>
    <property type="match status" value="1"/>
</dbReference>
<dbReference type="EMBL" id="LAZR01006906">
    <property type="protein sequence ID" value="KKM88850.1"/>
    <property type="molecule type" value="Genomic_DNA"/>
</dbReference>
<organism evidence="7">
    <name type="scientific">marine sediment metagenome</name>
    <dbReference type="NCBI Taxonomy" id="412755"/>
    <lineage>
        <taxon>unclassified sequences</taxon>
        <taxon>metagenomes</taxon>
        <taxon>ecological metagenomes</taxon>
    </lineage>
</organism>
<evidence type="ECO:0000256" key="1">
    <source>
        <dbReference type="ARBA" id="ARBA00001933"/>
    </source>
</evidence>
<evidence type="ECO:0000256" key="4">
    <source>
        <dbReference type="ARBA" id="ARBA00023239"/>
    </source>
</evidence>
<proteinExistence type="inferred from homology"/>
<sequence length="451" mass="51179">MVKFHSTNLRTPDVDFKTAVLRGQALDKGLYMLNEFPRLNYDEIYSFKNLRPDEIGFVVISKIIGDEIIEEDLKKILKTSLNFDVPIEEIGEENYICFLDQGPTASFKDFGARTLAHIMEYLLEMEDKNAVILTATSGDTGSAVAQAFYDMKRIKVIVLFPKDEVSELQRKQMTTLGKNITTLGIYGKFDDCQDFVKFAFADKDLKQYNLTSANSINLGRLLPQIIYYFLSYAQVIEEKKEQVIYSVPSGNFGNLMGGLIAFKMGLPVKKFIAAVNENDEFPKLLETEIYKKVKPSKKCISNAMNVGHPSNLARLIDLYGGHMDETGKMHSKPNFKAIRNDIASYSISDTLTKKTIVDFYNDYNKIIEPHGAVGWAALQLFRNENSNLKGLKSIVFETADPAKFPDNIVSLIKIKPKLPNSLKKIKNKSEFPNPIEINKYEDFKLFLLKNL</sequence>
<dbReference type="InterPro" id="IPR001926">
    <property type="entry name" value="TrpB-like_PALP"/>
</dbReference>
<evidence type="ECO:0000259" key="5">
    <source>
        <dbReference type="Pfam" id="PF00291"/>
    </source>
</evidence>
<dbReference type="Gene3D" id="3.90.1380.10">
    <property type="entry name" value="Threonine synthase, N-terminal domain"/>
    <property type="match status" value="1"/>
</dbReference>
<comment type="cofactor">
    <cofactor evidence="1">
        <name>pyridoxal 5'-phosphate</name>
        <dbReference type="ChEBI" id="CHEBI:597326"/>
    </cofactor>
</comment>
<dbReference type="PANTHER" id="PTHR42690">
    <property type="entry name" value="THREONINE SYNTHASE FAMILY MEMBER"/>
    <property type="match status" value="1"/>
</dbReference>
<keyword evidence="4" id="KW-0456">Lyase</keyword>
<dbReference type="AlphaFoldDB" id="A0A0F9NJ46"/>
<protein>
    <recommendedName>
        <fullName evidence="8">Threonine synthase</fullName>
    </recommendedName>
</protein>
<dbReference type="Gene3D" id="3.40.50.1100">
    <property type="match status" value="2"/>
</dbReference>
<evidence type="ECO:0008006" key="8">
    <source>
        <dbReference type="Google" id="ProtNLM"/>
    </source>
</evidence>
<dbReference type="InterPro" id="IPR037158">
    <property type="entry name" value="Thr_synth_N_sf"/>
</dbReference>
<evidence type="ECO:0000313" key="7">
    <source>
        <dbReference type="EMBL" id="KKM88850.1"/>
    </source>
</evidence>
<dbReference type="GO" id="GO:0016829">
    <property type="term" value="F:lyase activity"/>
    <property type="evidence" value="ECO:0007669"/>
    <property type="project" value="UniProtKB-KW"/>
</dbReference>